<keyword evidence="2" id="KW-0255">Endonuclease</keyword>
<protein>
    <submittedName>
        <fullName evidence="2">HNH endonuclease</fullName>
    </submittedName>
</protein>
<comment type="caution">
    <text evidence="2">The sequence shown here is derived from an EMBL/GenBank/DDBJ whole genome shotgun (WGS) entry which is preliminary data.</text>
</comment>
<dbReference type="AlphaFoldDB" id="A0A652LB51"/>
<accession>A0A652LB51</accession>
<organism evidence="2">
    <name type="scientific">Streptomyces sp. gb1(2016)</name>
    <dbReference type="NCBI Taxonomy" id="1828321"/>
    <lineage>
        <taxon>Bacteria</taxon>
        <taxon>Bacillati</taxon>
        <taxon>Actinomycetota</taxon>
        <taxon>Actinomycetes</taxon>
        <taxon>Kitasatosporales</taxon>
        <taxon>Streptomycetaceae</taxon>
        <taxon>Streptomyces</taxon>
    </lineage>
</organism>
<keyword evidence="2" id="KW-0540">Nuclease</keyword>
<name>A0A652LB51_9ACTN</name>
<dbReference type="GO" id="GO:0004519">
    <property type="term" value="F:endonuclease activity"/>
    <property type="evidence" value="ECO:0007669"/>
    <property type="project" value="UniProtKB-KW"/>
</dbReference>
<dbReference type="EMBL" id="RDBM01000023">
    <property type="protein sequence ID" value="TXS32388.1"/>
    <property type="molecule type" value="Genomic_DNA"/>
</dbReference>
<proteinExistence type="predicted"/>
<dbReference type="InterPro" id="IPR003615">
    <property type="entry name" value="HNH_nuc"/>
</dbReference>
<gene>
    <name evidence="2" type="ORF">EAO74_06930</name>
</gene>
<sequence>MLLPRNGGTMAADAEGRAWSFLVAGAERQFQGNAGYEDVVEESYNYDSTVGNFHQVAAGDLVVVRNGREALGVGFIEQLDVHPDQEKIRNRCPSCGSTGFKGRATELIRFRCSPCAHVFDQPRTETIRVTTFKAHYGGTWQALEGALDKEDLATLSLSRSDQQSIKALDRLRTLKAVAARGIRLPRQASYRRGGRSLTLSGGRRRSTTAARRGQNAFRKALIREYGLICAITGAAPAEVLEAAHLRPFAKTEQHRIEEGLVLRVDMHRLFDSGLLAISPDLVVRIAPTLAGHSAYSALDGSPLRIPGTACLDREVLAEHHITTTATW</sequence>
<evidence type="ECO:0000313" key="2">
    <source>
        <dbReference type="EMBL" id="TXS32388.1"/>
    </source>
</evidence>
<feature type="domain" description="HNH nuclease" evidence="1">
    <location>
        <begin position="229"/>
        <end position="277"/>
    </location>
</feature>
<keyword evidence="2" id="KW-0378">Hydrolase</keyword>
<evidence type="ECO:0000259" key="1">
    <source>
        <dbReference type="Pfam" id="PF13391"/>
    </source>
</evidence>
<reference evidence="2" key="1">
    <citation type="submission" date="2018-10" db="EMBL/GenBank/DDBJ databases">
        <authorList>
            <person name="Hariharan J."/>
            <person name="Choudoir M.J."/>
            <person name="Diebold P."/>
            <person name="Panke-Buisse K."/>
            <person name="Campbell A.N."/>
            <person name="Buckley D.H."/>
        </authorList>
    </citation>
    <scope>NUCLEOTIDE SEQUENCE</scope>
    <source>
        <strain evidence="2">Gb1</strain>
    </source>
</reference>
<dbReference type="Pfam" id="PF13391">
    <property type="entry name" value="HNH_2"/>
    <property type="match status" value="1"/>
</dbReference>